<gene>
    <name evidence="13" type="ORF">MACJ_003572</name>
</gene>
<keyword evidence="7" id="KW-0788">Thiol protease</keyword>
<evidence type="ECO:0000313" key="13">
    <source>
        <dbReference type="EMBL" id="UVC54609.1"/>
    </source>
</evidence>
<dbReference type="Gene3D" id="1.10.287.10">
    <property type="entry name" value="S15/NS1, RNA-binding"/>
    <property type="match status" value="1"/>
</dbReference>
<dbReference type="PANTHER" id="PTHR14159:SF0">
    <property type="entry name" value="ATAXIN-3-RELATED"/>
    <property type="match status" value="1"/>
</dbReference>
<keyword evidence="5" id="KW-0833">Ubl conjugation pathway</keyword>
<evidence type="ECO:0000256" key="5">
    <source>
        <dbReference type="ARBA" id="ARBA00022786"/>
    </source>
</evidence>
<evidence type="ECO:0000256" key="1">
    <source>
        <dbReference type="ARBA" id="ARBA00000707"/>
    </source>
</evidence>
<name>A0A976SLA3_THEOR</name>
<dbReference type="AlphaFoldDB" id="A0A976SLA3"/>
<evidence type="ECO:0000256" key="7">
    <source>
        <dbReference type="ARBA" id="ARBA00022807"/>
    </source>
</evidence>
<dbReference type="Gene3D" id="3.90.70.40">
    <property type="match status" value="1"/>
</dbReference>
<reference evidence="13" key="1">
    <citation type="submission" date="2022-07" db="EMBL/GenBank/DDBJ databases">
        <title>Evaluation of T. orientalis genome assembly methods using nanopore sequencing and analysis of variation between genomes.</title>
        <authorList>
            <person name="Yam J."/>
            <person name="Micallef M.L."/>
            <person name="Liu M."/>
            <person name="Djordjevic S.P."/>
            <person name="Bogema D.R."/>
            <person name="Jenkins C."/>
        </authorList>
    </citation>
    <scope>NUCLEOTIDE SEQUENCE</scope>
    <source>
        <strain evidence="13">Fish Creek</strain>
    </source>
</reference>
<evidence type="ECO:0000256" key="6">
    <source>
        <dbReference type="ARBA" id="ARBA00022801"/>
    </source>
</evidence>
<dbReference type="EMBL" id="CP056068">
    <property type="protein sequence ID" value="UVC54609.1"/>
    <property type="molecule type" value="Genomic_DNA"/>
</dbReference>
<comment type="catalytic activity">
    <reaction evidence="1">
        <text>Thiol-dependent hydrolysis of ester, thioester, amide, peptide and isopeptide bonds formed by the C-terminal Gly of ubiquitin (a 76-residue protein attached to proteins as an intracellular targeting signal).</text>
        <dbReference type="EC" id="3.4.19.12"/>
    </reaction>
</comment>
<evidence type="ECO:0000259" key="12">
    <source>
        <dbReference type="PROSITE" id="PS50957"/>
    </source>
</evidence>
<dbReference type="InterPro" id="IPR033865">
    <property type="entry name" value="Ataxin-3"/>
</dbReference>
<evidence type="ECO:0000256" key="3">
    <source>
        <dbReference type="ARBA" id="ARBA00012759"/>
    </source>
</evidence>
<organism evidence="13 14">
    <name type="scientific">Theileria orientalis</name>
    <dbReference type="NCBI Taxonomy" id="68886"/>
    <lineage>
        <taxon>Eukaryota</taxon>
        <taxon>Sar</taxon>
        <taxon>Alveolata</taxon>
        <taxon>Apicomplexa</taxon>
        <taxon>Aconoidasida</taxon>
        <taxon>Piroplasmida</taxon>
        <taxon>Theileriidae</taxon>
        <taxon>Theileria</taxon>
    </lineage>
</organism>
<proteinExistence type="predicted"/>
<dbReference type="EC" id="3.4.19.12" evidence="3"/>
<feature type="active site" evidence="11">
    <location>
        <position position="17"/>
    </location>
</feature>
<feature type="domain" description="Josephin" evidence="12">
    <location>
        <begin position="2"/>
        <end position="173"/>
    </location>
</feature>
<evidence type="ECO:0000256" key="10">
    <source>
        <dbReference type="ARBA" id="ARBA00023242"/>
    </source>
</evidence>
<dbReference type="GO" id="GO:0016579">
    <property type="term" value="P:protein deubiquitination"/>
    <property type="evidence" value="ECO:0007669"/>
    <property type="project" value="InterPro"/>
</dbReference>
<comment type="subcellular location">
    <subcellularLocation>
        <location evidence="2">Nucleus</location>
    </subcellularLocation>
</comment>
<keyword evidence="4" id="KW-0645">Protease</keyword>
<dbReference type="Pfam" id="PF02099">
    <property type="entry name" value="Josephin"/>
    <property type="match status" value="1"/>
</dbReference>
<keyword evidence="9" id="KW-0804">Transcription</keyword>
<evidence type="ECO:0000256" key="2">
    <source>
        <dbReference type="ARBA" id="ARBA00004123"/>
    </source>
</evidence>
<dbReference type="SMART" id="SM01246">
    <property type="entry name" value="Josephin"/>
    <property type="match status" value="1"/>
</dbReference>
<evidence type="ECO:0000256" key="9">
    <source>
        <dbReference type="ARBA" id="ARBA00023163"/>
    </source>
</evidence>
<sequence length="187" mass="21448">MESQLYWELQPLGESTCGIHALNFILQGPVFRLSELEPIVQQCINMEREFLIQAGLSQADCDQMICTETNGNFDYMVLEKALENRGYCCTRLSGENISEKLLEHKNAFLINVNHHWVSTRHVGDKWLLSDSKKDEPEEVDLLDLLRDSVANKHSVFLVKDKMGKFLPLFHNENVILAANQKCRPLNS</sequence>
<evidence type="ECO:0000256" key="8">
    <source>
        <dbReference type="ARBA" id="ARBA00023015"/>
    </source>
</evidence>
<feature type="active site" evidence="11">
    <location>
        <position position="130"/>
    </location>
</feature>
<keyword evidence="8" id="KW-0805">Transcription regulation</keyword>
<feature type="active site" evidence="11">
    <location>
        <position position="115"/>
    </location>
</feature>
<evidence type="ECO:0000256" key="4">
    <source>
        <dbReference type="ARBA" id="ARBA00022670"/>
    </source>
</evidence>
<keyword evidence="10" id="KW-0539">Nucleus</keyword>
<dbReference type="PROSITE" id="PS50957">
    <property type="entry name" value="JOSEPHIN"/>
    <property type="match status" value="1"/>
</dbReference>
<dbReference type="Proteomes" id="UP000244803">
    <property type="component" value="Chromosome 2"/>
</dbReference>
<dbReference type="GO" id="GO:0005634">
    <property type="term" value="C:nucleus"/>
    <property type="evidence" value="ECO:0007669"/>
    <property type="project" value="UniProtKB-SubCell"/>
</dbReference>
<dbReference type="InterPro" id="IPR006155">
    <property type="entry name" value="Josephin"/>
</dbReference>
<keyword evidence="6 11" id="KW-0378">Hydrolase</keyword>
<dbReference type="GO" id="GO:0004843">
    <property type="term" value="F:cysteine-type deubiquitinase activity"/>
    <property type="evidence" value="ECO:0007669"/>
    <property type="project" value="UniProtKB-EC"/>
</dbReference>
<evidence type="ECO:0000256" key="11">
    <source>
        <dbReference type="PROSITE-ProRule" id="PRU00331"/>
    </source>
</evidence>
<evidence type="ECO:0000313" key="14">
    <source>
        <dbReference type="Proteomes" id="UP000244803"/>
    </source>
</evidence>
<protein>
    <recommendedName>
        <fullName evidence="3">ubiquitinyl hydrolase 1</fullName>
        <ecNumber evidence="3">3.4.19.12</ecNumber>
    </recommendedName>
</protein>
<dbReference type="PANTHER" id="PTHR14159">
    <property type="entry name" value="ATAXIN-3-RELATED"/>
    <property type="match status" value="1"/>
</dbReference>
<accession>A0A976SLA3</accession>
<dbReference type="GO" id="GO:0006508">
    <property type="term" value="P:proteolysis"/>
    <property type="evidence" value="ECO:0007669"/>
    <property type="project" value="UniProtKB-KW"/>
</dbReference>